<feature type="region of interest" description="Disordered" evidence="1">
    <location>
        <begin position="470"/>
        <end position="489"/>
    </location>
</feature>
<name>A0ABQ8U4B4_9EUKA</name>
<organism evidence="2 3">
    <name type="scientific">Paratrimastix pyriformis</name>
    <dbReference type="NCBI Taxonomy" id="342808"/>
    <lineage>
        <taxon>Eukaryota</taxon>
        <taxon>Metamonada</taxon>
        <taxon>Preaxostyla</taxon>
        <taxon>Paratrimastigidae</taxon>
        <taxon>Paratrimastix</taxon>
    </lineage>
</organism>
<reference evidence="2" key="1">
    <citation type="journal article" date="2022" name="bioRxiv">
        <title>Genomics of Preaxostyla Flagellates Illuminates Evolutionary Transitions and the Path Towards Mitochondrial Loss.</title>
        <authorList>
            <person name="Novak L.V.F."/>
            <person name="Treitli S.C."/>
            <person name="Pyrih J."/>
            <person name="Halakuc P."/>
            <person name="Pipaliya S.V."/>
            <person name="Vacek V."/>
            <person name="Brzon O."/>
            <person name="Soukal P."/>
            <person name="Eme L."/>
            <person name="Dacks J.B."/>
            <person name="Karnkowska A."/>
            <person name="Elias M."/>
            <person name="Hampl V."/>
        </authorList>
    </citation>
    <scope>NUCLEOTIDE SEQUENCE</scope>
    <source>
        <strain evidence="2">RCP-MX</strain>
    </source>
</reference>
<feature type="compositionally biased region" description="Basic and acidic residues" evidence="1">
    <location>
        <begin position="470"/>
        <end position="488"/>
    </location>
</feature>
<feature type="region of interest" description="Disordered" evidence="1">
    <location>
        <begin position="816"/>
        <end position="840"/>
    </location>
</feature>
<evidence type="ECO:0008006" key="4">
    <source>
        <dbReference type="Google" id="ProtNLM"/>
    </source>
</evidence>
<dbReference type="EMBL" id="JAPMOS010000179">
    <property type="protein sequence ID" value="KAJ4454168.1"/>
    <property type="molecule type" value="Genomic_DNA"/>
</dbReference>
<protein>
    <recommendedName>
        <fullName evidence="4">ParB/Sulfiredoxin domain-containing protein</fullName>
    </recommendedName>
</protein>
<evidence type="ECO:0000256" key="1">
    <source>
        <dbReference type="SAM" id="MobiDB-lite"/>
    </source>
</evidence>
<gene>
    <name evidence="2" type="ORF">PAPYR_11191</name>
</gene>
<sequence>MQSVVDIVNAYLARHPASSHHSGGLFDLSLSEKCHGKRAHVLLSSIDPCPSLARPLAYERLGAIVEWFEKLGAAVLFSIIVQTSALDEARYQVVDGSHRFQVARIIVDPRRVSELPPEITAEQRTELRQRVEKLNKLHPQIRQHLKEDYIDVAVYNTLDPEAMLELQHRVNLLTHDARFGSSTFDVLLNLKRASLQAPKRYIREDPDFATHLEPALKELHFPKGEDAPAKLVKILECFSLEMLCALSQLPVERQPSATNLWRIFEGCGDESVACSRHVGGVVQWFSTSTAAADLKKPIRQAEQTFMLLEAHDAAEVAAGDHPRPLPAPDEAAREILRCHLVRTETFAFMNCLNVRPFPFRKGKVRLPAFSEELGELGCPFERLNETDVGNMPQEITFMDGRRLSEFELVLGYWLGWCAAQLPPAMQDYLMPEHCPYARLWEEMGHHDIPRASKRMLKTVDRELREERRALREEAASEHPEPPKSEPAKRATLKALLSQAEPTSEAEAKAAEADDEYEVKACALPPESATEEAQPSLERLISLINSSRLSLPTSSWVAAFYFVRVTGPFAGLSTLPDGLEKNHLESQNLGPPFRFDTLLIRPHGARSTRQQPLLYRLTNQFDTLFVRPHGARLAQQQTFSYSGLEDLGNAGGLSSGHSTCDSEIRTITGHARNSFRAQVLLKPVFHLGLIDLVAREGEYSEHSESLLNNRPVVLWVCTWHLHVALFIPWPFFVPEGKPPTSNLSLRQNVWLRPSSRGRVVAEPMLSRGKAGGAHVPAAQLAGFYNNAHCELLPLQHTLAVAREELHLFWARTRGAANSPVSDRRHDDSVRTPCPTWNHGGRHTTFQRREASCARHAWATTPRGTG</sequence>
<evidence type="ECO:0000313" key="2">
    <source>
        <dbReference type="EMBL" id="KAJ4454168.1"/>
    </source>
</evidence>
<evidence type="ECO:0000313" key="3">
    <source>
        <dbReference type="Proteomes" id="UP001141327"/>
    </source>
</evidence>
<dbReference type="Proteomes" id="UP001141327">
    <property type="component" value="Unassembled WGS sequence"/>
</dbReference>
<comment type="caution">
    <text evidence="2">The sequence shown here is derived from an EMBL/GenBank/DDBJ whole genome shotgun (WGS) entry which is preliminary data.</text>
</comment>
<keyword evidence="3" id="KW-1185">Reference proteome</keyword>
<accession>A0ABQ8U4B4</accession>
<proteinExistence type="predicted"/>